<dbReference type="Proteomes" id="UP001295684">
    <property type="component" value="Unassembled WGS sequence"/>
</dbReference>
<evidence type="ECO:0000313" key="1">
    <source>
        <dbReference type="EMBL" id="CAI2366114.1"/>
    </source>
</evidence>
<name>A0AAD1X7L0_EUPCR</name>
<dbReference type="EMBL" id="CAMPGE010007188">
    <property type="protein sequence ID" value="CAI2366114.1"/>
    <property type="molecule type" value="Genomic_DNA"/>
</dbReference>
<keyword evidence="2" id="KW-1185">Reference proteome</keyword>
<accession>A0AAD1X7L0</accession>
<sequence>MGFEGEVLMLEGVGGIETEDSLFSCTNLPKLFYCFRSVLNQKPSVICKMA</sequence>
<gene>
    <name evidence="1" type="ORF">ECRASSUSDP1_LOCUS7385</name>
</gene>
<proteinExistence type="predicted"/>
<dbReference type="AlphaFoldDB" id="A0AAD1X7L0"/>
<organism evidence="1 2">
    <name type="scientific">Euplotes crassus</name>
    <dbReference type="NCBI Taxonomy" id="5936"/>
    <lineage>
        <taxon>Eukaryota</taxon>
        <taxon>Sar</taxon>
        <taxon>Alveolata</taxon>
        <taxon>Ciliophora</taxon>
        <taxon>Intramacronucleata</taxon>
        <taxon>Spirotrichea</taxon>
        <taxon>Hypotrichia</taxon>
        <taxon>Euplotida</taxon>
        <taxon>Euplotidae</taxon>
        <taxon>Moneuplotes</taxon>
    </lineage>
</organism>
<reference evidence="1" key="1">
    <citation type="submission" date="2023-07" db="EMBL/GenBank/DDBJ databases">
        <authorList>
            <consortium name="AG Swart"/>
            <person name="Singh M."/>
            <person name="Singh A."/>
            <person name="Seah K."/>
            <person name="Emmerich C."/>
        </authorList>
    </citation>
    <scope>NUCLEOTIDE SEQUENCE</scope>
    <source>
        <strain evidence="1">DP1</strain>
    </source>
</reference>
<comment type="caution">
    <text evidence="1">The sequence shown here is derived from an EMBL/GenBank/DDBJ whole genome shotgun (WGS) entry which is preliminary data.</text>
</comment>
<protein>
    <submittedName>
        <fullName evidence="1">Uncharacterized protein</fullName>
    </submittedName>
</protein>
<evidence type="ECO:0000313" key="2">
    <source>
        <dbReference type="Proteomes" id="UP001295684"/>
    </source>
</evidence>